<dbReference type="Gene3D" id="3.40.50.850">
    <property type="entry name" value="Isochorismatase-like"/>
    <property type="match status" value="1"/>
</dbReference>
<reference evidence="3 4" key="1">
    <citation type="submission" date="2019-03" db="EMBL/GenBank/DDBJ databases">
        <title>San Antonio Military Medical Center submission to MRSN (WRAIR), pending publication.</title>
        <authorList>
            <person name="Blyth D.M."/>
            <person name="Mccarthy S.L."/>
            <person name="Schall S.E."/>
            <person name="Stam J.A."/>
            <person name="Ong A.C."/>
            <person name="Mcgann P.T."/>
        </authorList>
    </citation>
    <scope>NUCLEOTIDE SEQUENCE [LARGE SCALE GENOMIC DNA]</scope>
    <source>
        <strain evidence="3 4">MRSN571793</strain>
    </source>
</reference>
<dbReference type="STRING" id="1121485.GCA_000426485_01486"/>
<accession>A0A4Y8KY72</accession>
<dbReference type="PANTHER" id="PTHR43540:SF1">
    <property type="entry name" value="ISOCHORISMATASE HYDROLASE"/>
    <property type="match status" value="1"/>
</dbReference>
<evidence type="ECO:0000256" key="1">
    <source>
        <dbReference type="ARBA" id="ARBA00022801"/>
    </source>
</evidence>
<feature type="domain" description="Isochorismatase-like" evidence="2">
    <location>
        <begin position="8"/>
        <end position="159"/>
    </location>
</feature>
<dbReference type="CDD" id="cd01014">
    <property type="entry name" value="nicotinamidase_related"/>
    <property type="match status" value="1"/>
</dbReference>
<keyword evidence="4" id="KW-1185">Reference proteome</keyword>
<dbReference type="AlphaFoldDB" id="A0A4Y8KY72"/>
<dbReference type="OrthoDB" id="9791276at2"/>
<dbReference type="SUPFAM" id="SSF52499">
    <property type="entry name" value="Isochorismatase-like hydrolases"/>
    <property type="match status" value="1"/>
</dbReference>
<dbReference type="InterPro" id="IPR000868">
    <property type="entry name" value="Isochorismatase-like_dom"/>
</dbReference>
<organism evidence="3 4">
    <name type="scientific">Dysgonomonas capnocytophagoides</name>
    <dbReference type="NCBI Taxonomy" id="45254"/>
    <lineage>
        <taxon>Bacteria</taxon>
        <taxon>Pseudomonadati</taxon>
        <taxon>Bacteroidota</taxon>
        <taxon>Bacteroidia</taxon>
        <taxon>Bacteroidales</taxon>
        <taxon>Dysgonomonadaceae</taxon>
        <taxon>Dysgonomonas</taxon>
    </lineage>
</organism>
<dbReference type="RefSeq" id="WP_134436802.1">
    <property type="nucleotide sequence ID" value="NZ_SOML01000008.1"/>
</dbReference>
<dbReference type="EMBL" id="SOML01000008">
    <property type="protein sequence ID" value="TFD95391.1"/>
    <property type="molecule type" value="Genomic_DNA"/>
</dbReference>
<proteinExistence type="predicted"/>
<keyword evidence="1 3" id="KW-0378">Hydrolase</keyword>
<dbReference type="Proteomes" id="UP000297861">
    <property type="component" value="Unassembled WGS sequence"/>
</dbReference>
<dbReference type="GO" id="GO:0016787">
    <property type="term" value="F:hydrolase activity"/>
    <property type="evidence" value="ECO:0007669"/>
    <property type="project" value="UniProtKB-KW"/>
</dbReference>
<comment type="caution">
    <text evidence="3">The sequence shown here is derived from an EMBL/GenBank/DDBJ whole genome shotgun (WGS) entry which is preliminary data.</text>
</comment>
<name>A0A4Y8KY72_9BACT</name>
<evidence type="ECO:0000313" key="3">
    <source>
        <dbReference type="EMBL" id="TFD95391.1"/>
    </source>
</evidence>
<dbReference type="InterPro" id="IPR036380">
    <property type="entry name" value="Isochorismatase-like_sf"/>
</dbReference>
<dbReference type="PANTHER" id="PTHR43540">
    <property type="entry name" value="PEROXYUREIDOACRYLATE/UREIDOACRYLATE AMIDOHYDROLASE-RELATED"/>
    <property type="match status" value="1"/>
</dbReference>
<sequence>MVHAKQKALIIIDIQNDYFEGGNMPLVGSREAAIKAKGVLKYFREKNLPIVHIQHISNKEGAAFFLPGTKGVEIYDLVRPVEGEQIIEKHFPNSFLQTELQSYLSEKGITELVICGMMTSMCVDATVRAAKDLGYNCTLIADACAAPDLSFDDKVIGGLDVNTTIVGALSYYYARAIKSEDFIKE</sequence>
<dbReference type="InterPro" id="IPR050272">
    <property type="entry name" value="Isochorismatase-like_hydrls"/>
</dbReference>
<protein>
    <submittedName>
        <fullName evidence="3">Cysteine hydrolase</fullName>
    </submittedName>
</protein>
<evidence type="ECO:0000259" key="2">
    <source>
        <dbReference type="Pfam" id="PF00857"/>
    </source>
</evidence>
<gene>
    <name evidence="3" type="ORF">E2605_13310</name>
</gene>
<dbReference type="Pfam" id="PF00857">
    <property type="entry name" value="Isochorismatase"/>
    <property type="match status" value="1"/>
</dbReference>
<evidence type="ECO:0000313" key="4">
    <source>
        <dbReference type="Proteomes" id="UP000297861"/>
    </source>
</evidence>